<organism evidence="3 4">
    <name type="scientific">Flavobacterium endoglycinae</name>
    <dbReference type="NCBI Taxonomy" id="2816357"/>
    <lineage>
        <taxon>Bacteria</taxon>
        <taxon>Pseudomonadati</taxon>
        <taxon>Bacteroidota</taxon>
        <taxon>Flavobacteriia</taxon>
        <taxon>Flavobacteriales</taxon>
        <taxon>Flavobacteriaceae</taxon>
        <taxon>Flavobacterium</taxon>
    </lineage>
</organism>
<dbReference type="EMBL" id="CP071448">
    <property type="protein sequence ID" value="QSW91319.1"/>
    <property type="molecule type" value="Genomic_DNA"/>
</dbReference>
<evidence type="ECO:0000313" key="3">
    <source>
        <dbReference type="EMBL" id="QSW91319.1"/>
    </source>
</evidence>
<evidence type="ECO:0000313" key="4">
    <source>
        <dbReference type="Proteomes" id="UP000663440"/>
    </source>
</evidence>
<gene>
    <name evidence="3" type="ORF">J0383_11070</name>
</gene>
<keyword evidence="2" id="KW-1133">Transmembrane helix</keyword>
<proteinExistence type="predicted"/>
<protein>
    <submittedName>
        <fullName evidence="3">Peptidase</fullName>
    </submittedName>
</protein>
<sequence length="166" mass="19013">MKKKKRSFRKKLFTKNRLVILNENTFEEIFSLKLNLMNVFVTFTLGGIFLISITTYIIAFTPLREFIPGYSSSELKKNATALAIKSDSLEKALKQNEAYIKGIQKVLKGELEYAKFNKDSIIAETEESSDVDMKATEDEIKLREEVAKIDKEQSQSKTGKKKSDKK</sequence>
<evidence type="ECO:0000256" key="1">
    <source>
        <dbReference type="SAM" id="MobiDB-lite"/>
    </source>
</evidence>
<keyword evidence="4" id="KW-1185">Reference proteome</keyword>
<keyword evidence="2" id="KW-0812">Transmembrane</keyword>
<keyword evidence="2" id="KW-0472">Membrane</keyword>
<reference evidence="3 4" key="1">
    <citation type="submission" date="2021-03" db="EMBL/GenBank/DDBJ databases">
        <title>Flavobacterium kribbensis sp. nov, an endophytic bacteria, isolated from soybean.</title>
        <authorList>
            <person name="Lee J."/>
            <person name="Seo J."/>
        </authorList>
    </citation>
    <scope>NUCLEOTIDE SEQUENCE [LARGE SCALE GENOMIC DNA]</scope>
    <source>
        <strain evidence="3 4">BB8</strain>
    </source>
</reference>
<dbReference type="RefSeq" id="WP_207298438.1">
    <property type="nucleotide sequence ID" value="NZ_CP071448.1"/>
</dbReference>
<name>A0ABX7QL07_9FLAO</name>
<feature type="region of interest" description="Disordered" evidence="1">
    <location>
        <begin position="146"/>
        <end position="166"/>
    </location>
</feature>
<feature type="transmembrane region" description="Helical" evidence="2">
    <location>
        <begin position="39"/>
        <end position="59"/>
    </location>
</feature>
<evidence type="ECO:0000256" key="2">
    <source>
        <dbReference type="SAM" id="Phobius"/>
    </source>
</evidence>
<accession>A0ABX7QL07</accession>
<dbReference type="Proteomes" id="UP000663440">
    <property type="component" value="Chromosome"/>
</dbReference>